<dbReference type="InterPro" id="IPR008906">
    <property type="entry name" value="HATC_C_dom"/>
</dbReference>
<dbReference type="GO" id="GO:0008270">
    <property type="term" value="F:zinc ion binding"/>
    <property type="evidence" value="ECO:0007669"/>
    <property type="project" value="UniProtKB-KW"/>
</dbReference>
<accession>A0A8S0WAS9</accession>
<keyword evidence="2" id="KW-0479">Metal-binding</keyword>
<dbReference type="PANTHER" id="PTHR46481:SF10">
    <property type="entry name" value="ZINC FINGER BED DOMAIN-CONTAINING PROTEIN 39"/>
    <property type="match status" value="1"/>
</dbReference>
<feature type="region of interest" description="Disordered" evidence="6">
    <location>
        <begin position="442"/>
        <end position="472"/>
    </location>
</feature>
<keyword evidence="4" id="KW-0862">Zinc</keyword>
<keyword evidence="5" id="KW-0539">Nucleus</keyword>
<dbReference type="Proteomes" id="UP000467700">
    <property type="component" value="Unassembled WGS sequence"/>
</dbReference>
<dbReference type="OrthoDB" id="3250324at2759"/>
<protein>
    <recommendedName>
        <fullName evidence="7">HAT C-terminal dimerisation domain-containing protein</fullName>
    </recommendedName>
</protein>
<reference evidence="8 9" key="1">
    <citation type="submission" date="2020-01" db="EMBL/GenBank/DDBJ databases">
        <authorList>
            <person name="Gupta K D."/>
        </authorList>
    </citation>
    <scope>NUCLEOTIDE SEQUENCE [LARGE SCALE GENOMIC DNA]</scope>
</reference>
<dbReference type="EMBL" id="CACVBS010000073">
    <property type="protein sequence ID" value="CAA7268998.1"/>
    <property type="molecule type" value="Genomic_DNA"/>
</dbReference>
<evidence type="ECO:0000256" key="6">
    <source>
        <dbReference type="SAM" id="MobiDB-lite"/>
    </source>
</evidence>
<name>A0A8S0WAS9_CYCAE</name>
<dbReference type="GO" id="GO:0046983">
    <property type="term" value="F:protein dimerization activity"/>
    <property type="evidence" value="ECO:0007669"/>
    <property type="project" value="InterPro"/>
</dbReference>
<evidence type="ECO:0000256" key="1">
    <source>
        <dbReference type="ARBA" id="ARBA00004123"/>
    </source>
</evidence>
<dbReference type="InterPro" id="IPR012337">
    <property type="entry name" value="RNaseH-like_sf"/>
</dbReference>
<evidence type="ECO:0000256" key="5">
    <source>
        <dbReference type="ARBA" id="ARBA00023242"/>
    </source>
</evidence>
<proteinExistence type="predicted"/>
<dbReference type="InterPro" id="IPR052035">
    <property type="entry name" value="ZnF_BED_domain_contain"/>
</dbReference>
<dbReference type="SUPFAM" id="SSF53098">
    <property type="entry name" value="Ribonuclease H-like"/>
    <property type="match status" value="2"/>
</dbReference>
<feature type="domain" description="HAT C-terminal dimerisation" evidence="7">
    <location>
        <begin position="537"/>
        <end position="604"/>
    </location>
</feature>
<dbReference type="PANTHER" id="PTHR46481">
    <property type="entry name" value="ZINC FINGER BED DOMAIN-CONTAINING PROTEIN 4"/>
    <property type="match status" value="1"/>
</dbReference>
<comment type="caution">
    <text evidence="8">The sequence shown here is derived from an EMBL/GenBank/DDBJ whole genome shotgun (WGS) entry which is preliminary data.</text>
</comment>
<gene>
    <name evidence="8" type="ORF">AAE3_LOCUS11283</name>
</gene>
<evidence type="ECO:0000313" key="9">
    <source>
        <dbReference type="Proteomes" id="UP000467700"/>
    </source>
</evidence>
<evidence type="ECO:0000313" key="8">
    <source>
        <dbReference type="EMBL" id="CAA7268998.1"/>
    </source>
</evidence>
<evidence type="ECO:0000256" key="3">
    <source>
        <dbReference type="ARBA" id="ARBA00022771"/>
    </source>
</evidence>
<keyword evidence="9" id="KW-1185">Reference proteome</keyword>
<evidence type="ECO:0000256" key="4">
    <source>
        <dbReference type="ARBA" id="ARBA00022833"/>
    </source>
</evidence>
<keyword evidence="3" id="KW-0863">Zinc-finger</keyword>
<comment type="subcellular location">
    <subcellularLocation>
        <location evidence="1">Nucleus</location>
    </subcellularLocation>
</comment>
<dbReference type="GO" id="GO:0005634">
    <property type="term" value="C:nucleus"/>
    <property type="evidence" value="ECO:0007669"/>
    <property type="project" value="UniProtKB-SubCell"/>
</dbReference>
<evidence type="ECO:0000259" key="7">
    <source>
        <dbReference type="Pfam" id="PF05699"/>
    </source>
</evidence>
<dbReference type="AlphaFoldDB" id="A0A8S0WAS9"/>
<organism evidence="8 9">
    <name type="scientific">Cyclocybe aegerita</name>
    <name type="common">Black poplar mushroom</name>
    <name type="synonym">Agrocybe aegerita</name>
    <dbReference type="NCBI Taxonomy" id="1973307"/>
    <lineage>
        <taxon>Eukaryota</taxon>
        <taxon>Fungi</taxon>
        <taxon>Dikarya</taxon>
        <taxon>Basidiomycota</taxon>
        <taxon>Agaricomycotina</taxon>
        <taxon>Agaricomycetes</taxon>
        <taxon>Agaricomycetidae</taxon>
        <taxon>Agaricales</taxon>
        <taxon>Agaricineae</taxon>
        <taxon>Bolbitiaceae</taxon>
        <taxon>Cyclocybe</taxon>
    </lineage>
</organism>
<evidence type="ECO:0000256" key="2">
    <source>
        <dbReference type="ARBA" id="ARBA00022723"/>
    </source>
</evidence>
<sequence>MWREVVLLKQLKGWEELGVKGCVEDGQNERERETFTLAGFYQRLVRWIAVDDQSINVVDCPELRDLLLYISVDLKDSDIPHRTKLSELITEAFKREYARMLLNIQTLEGYMAVTVHYAAKSKETGNLLIRTQLVAFRQLYGSHSGINIGKVFLQIIKEIDCLNKLSMFTMDNASNNDTMMEDLENELHKLGIPFDREGNQIRCFPHVINLAVKEALSLPTFALPRTRVHVNQTLKTLKRACTDNNIRNLLNPMLWLQLDDLLLLVGHLDCIGRSLSGSFEKGTKQEAGEKRSKALRFLEQYPAVKKMIEENSDMAAHEFSDMDLEVLRHIFHFLHYFHVIQEIVSGERTPTLSIVLPMYEKLITMLRDLHLDLPQIAHAIDAFISKLEAYLKVSRRTKVYALAMVLNPMIGFQWIEKNWSSDEYQAAYKAVHDALLEFQHHKQKEEEKDTPTPTRPSLPEQPATRRIERTASASHAALAQRSRWQRFNALGRPTTAGVPQSPEEIERVALEADKRIVDEAIVKYKAACANPDCDDSRFQDFDLLQWWQVHQGEHELFWRLALDVLPVQASAVPCEHVFSSSKETDVCRWSKIAPLKMEELQMLKFIYRNDWLTFADGLVCTEQEFMIDELRKYIDKSLKGWGAEKKDDASSIRDLDSLIANAI</sequence>
<dbReference type="Pfam" id="PF05699">
    <property type="entry name" value="Dimer_Tnp_hAT"/>
    <property type="match status" value="1"/>
</dbReference>